<gene>
    <name evidence="2" type="ORF">EVA_08788</name>
</gene>
<evidence type="ECO:0000256" key="1">
    <source>
        <dbReference type="SAM" id="MobiDB-lite"/>
    </source>
</evidence>
<feature type="non-terminal residue" evidence="2">
    <location>
        <position position="343"/>
    </location>
</feature>
<sequence length="343" mass="37920">MDEVFATDTLVPAPKDGKPGQDGKPGADGKPGPAGPMLYPAGRFEDINQVYVRTQLTAPFVEYKNQYYVLNKEGTVSGINPLEDYTHNGLNATWLLMDKIKYAFIEALVADYGKIASAVFWREFMLSQYGVDSQGQPVETADGFKGFMPDMANFKPNILMDFLTGYAHFAKGNATFKADGTVNIKGKFESIDSSRTHKIVIDPNGEYPSLELYQKSKMTDKWDTVCSLNYRTDENGEVNPCLIMGGTSGGNVAISEFTKYYTSFLKNNKRGLFDCLIGSEEITFSIHEANELIKDLTISPLSIELVKKQKNVYGEAVPDSSVTINEDGITFNRHDGTTHTAIP</sequence>
<proteinExistence type="predicted"/>
<accession>J9G792</accession>
<reference evidence="2" key="1">
    <citation type="journal article" date="2012" name="PLoS ONE">
        <title>Gene sets for utilization of primary and secondary nutrition supplies in the distal gut of endangered iberian lynx.</title>
        <authorList>
            <person name="Alcaide M."/>
            <person name="Messina E."/>
            <person name="Richter M."/>
            <person name="Bargiela R."/>
            <person name="Peplies J."/>
            <person name="Huws S.A."/>
            <person name="Newbold C.J."/>
            <person name="Golyshin P.N."/>
            <person name="Simon M.A."/>
            <person name="Lopez G."/>
            <person name="Yakimov M.M."/>
            <person name="Ferrer M."/>
        </authorList>
    </citation>
    <scope>NUCLEOTIDE SEQUENCE</scope>
</reference>
<name>J9G792_9ZZZZ</name>
<protein>
    <submittedName>
        <fullName evidence="2">Uncharacterized protein</fullName>
    </submittedName>
</protein>
<evidence type="ECO:0000313" key="2">
    <source>
        <dbReference type="EMBL" id="EJX03097.1"/>
    </source>
</evidence>
<feature type="region of interest" description="Disordered" evidence="1">
    <location>
        <begin position="1"/>
        <end position="35"/>
    </location>
</feature>
<organism evidence="2">
    <name type="scientific">gut metagenome</name>
    <dbReference type="NCBI Taxonomy" id="749906"/>
    <lineage>
        <taxon>unclassified sequences</taxon>
        <taxon>metagenomes</taxon>
        <taxon>organismal metagenomes</taxon>
    </lineage>
</organism>
<feature type="compositionally biased region" description="Basic and acidic residues" evidence="1">
    <location>
        <begin position="15"/>
        <end position="27"/>
    </location>
</feature>
<dbReference type="AlphaFoldDB" id="J9G792"/>
<comment type="caution">
    <text evidence="2">The sequence shown here is derived from an EMBL/GenBank/DDBJ whole genome shotgun (WGS) entry which is preliminary data.</text>
</comment>
<dbReference type="EMBL" id="AMCI01002300">
    <property type="protein sequence ID" value="EJX03097.1"/>
    <property type="molecule type" value="Genomic_DNA"/>
</dbReference>